<evidence type="ECO:0000313" key="11">
    <source>
        <dbReference type="Proteomes" id="UP000006727"/>
    </source>
</evidence>
<dbReference type="Proteomes" id="UP000006727">
    <property type="component" value="Chromosome 12"/>
</dbReference>
<evidence type="ECO:0000256" key="3">
    <source>
        <dbReference type="ARBA" id="ARBA00022964"/>
    </source>
</evidence>
<dbReference type="AlphaFoldDB" id="A0A2K1JRP7"/>
<feature type="binding site" evidence="8">
    <location>
        <position position="439"/>
    </location>
    <ligand>
        <name>Fe cation</name>
        <dbReference type="ChEBI" id="CHEBI:24875"/>
        <note>catalytic</note>
    </ligand>
</feature>
<feature type="binding site" evidence="8">
    <location>
        <position position="630"/>
    </location>
    <ligand>
        <name>Fe cation</name>
        <dbReference type="ChEBI" id="CHEBI:24875"/>
        <note>catalytic</note>
    </ligand>
</feature>
<dbReference type="GO" id="GO:0010436">
    <property type="term" value="F:carotenoid dioxygenase activity"/>
    <property type="evidence" value="ECO:0000318"/>
    <property type="project" value="GO_Central"/>
</dbReference>
<feature type="binding site" evidence="8">
    <location>
        <position position="341"/>
    </location>
    <ligand>
        <name>Fe cation</name>
        <dbReference type="ChEBI" id="CHEBI:24875"/>
        <note>catalytic</note>
    </ligand>
</feature>
<keyword evidence="5 8" id="KW-0408">Iron</keyword>
<sequence length="643" mass="72218">MESAAQATLTVASTSVSMFGLDRSELSSSTMRLIHFGSARHLAPPRRRQTSQQRQLTPIVAVVSPRLPNLVVKDPKNNVPWFMSATAETVTKVLKSMAMSRFSADLAGRLMNDASKVLVYLATSFCDYLEERVLQLLGNEDSCDGDTCYFLLDHYAPVPEMAPTTNLPVFGSIPACLDGEFLRIGPNPRFQPLNGYHWHAHFSRPARAGFPSIFTIDGDGMIHGLRVKDGKASYVARYVQTSRLQQEEMYGGPKFIRVGDLQGMRGLSVGIIEALRKTFGVLDGSKGDGTGNTAMVFHNNKLLALHERDLPYIIKVQDDGDLQTVGHEDYDHKLRHPFTAHPKINPVTGEMHFFAYEVVTPHLIYRMVSKDGVVGGASTNHTARSFRDARLRHHRELRRILRPSVAHKCREARLGLLPRYAKNESQIRWFEIPPCYISHTLNAWEEGDEVVLICCRNESFDIKPLTKSKRENGMTLGSRLFEFRMNLKDGKVTQRELSNLCTEFPRINEEYTGRRTRYGYCSVFDDEEMIIGVAKYDLTMEPSPDASRELKVGGNIVGVFHYGQERTGHEAIFVPRNPGSNGLEDDGYLIAYVHDNTTGKSDVVIIDAITMKAEPVAVVKLPRRVPLGFHAYFVSQEQLLQQA</sequence>
<protein>
    <recommendedName>
        <fullName evidence="6">carotenoid 9,10-dioxygenase</fullName>
        <ecNumber evidence="6">1.14.99.n4</ecNumber>
    </recommendedName>
</protein>
<dbReference type="PANTHER" id="PTHR10543:SF89">
    <property type="entry name" value="CAROTENOID 9,10(9',10')-CLEAVAGE DIOXYGENASE 1"/>
    <property type="match status" value="1"/>
</dbReference>
<evidence type="ECO:0000256" key="7">
    <source>
        <dbReference type="ARBA" id="ARBA00048709"/>
    </source>
</evidence>
<reference evidence="10" key="3">
    <citation type="submission" date="2020-12" db="UniProtKB">
        <authorList>
            <consortium name="EnsemblPlants"/>
        </authorList>
    </citation>
    <scope>IDENTIFICATION</scope>
</reference>
<evidence type="ECO:0000256" key="6">
    <source>
        <dbReference type="ARBA" id="ARBA00039084"/>
    </source>
</evidence>
<keyword evidence="3" id="KW-0223">Dioxygenase</keyword>
<accession>A0A2K1JRP7</accession>
<evidence type="ECO:0000313" key="9">
    <source>
        <dbReference type="EMBL" id="PNR44211.1"/>
    </source>
</evidence>
<comment type="catalytic activity">
    <reaction evidence="7">
        <text>all-trans-zeaxanthin + 2 O2 = 4,9-dimethyldodeca-2,4,6,8,10-pentaenedial + 2 (3R)-hydroxy-beta-ionone</text>
        <dbReference type="Rhea" id="RHEA:26393"/>
        <dbReference type="ChEBI" id="CHEBI:15379"/>
        <dbReference type="ChEBI" id="CHEBI:27547"/>
        <dbReference type="ChEBI" id="CHEBI:53171"/>
        <dbReference type="ChEBI" id="CHEBI:53173"/>
        <dbReference type="EC" id="1.14.99.n4"/>
    </reaction>
</comment>
<dbReference type="InterPro" id="IPR004294">
    <property type="entry name" value="Carotenoid_Oase"/>
</dbReference>
<keyword evidence="2 8" id="KW-0479">Metal-binding</keyword>
<evidence type="ECO:0000256" key="8">
    <source>
        <dbReference type="PIRSR" id="PIRSR604294-1"/>
    </source>
</evidence>
<dbReference type="PANTHER" id="PTHR10543">
    <property type="entry name" value="BETA-CAROTENE DIOXYGENASE"/>
    <property type="match status" value="1"/>
</dbReference>
<dbReference type="GO" id="GO:0009570">
    <property type="term" value="C:chloroplast stroma"/>
    <property type="evidence" value="ECO:0000318"/>
    <property type="project" value="GO_Central"/>
</dbReference>
<evidence type="ECO:0000256" key="2">
    <source>
        <dbReference type="ARBA" id="ARBA00022723"/>
    </source>
</evidence>
<dbReference type="EnsemblPlants" id="Pp3c12_22350V3.1">
    <property type="protein sequence ID" value="Pp3c12_22350V3.1"/>
    <property type="gene ID" value="Pp3c12_22350"/>
</dbReference>
<dbReference type="STRING" id="3218.A0A2K1JRP7"/>
<dbReference type="Gramene" id="Pp3c12_22350V3.1">
    <property type="protein sequence ID" value="Pp3c12_22350V3.1"/>
    <property type="gene ID" value="Pp3c12_22350"/>
</dbReference>
<evidence type="ECO:0000256" key="4">
    <source>
        <dbReference type="ARBA" id="ARBA00023002"/>
    </source>
</evidence>
<dbReference type="EMBL" id="ABEU02000012">
    <property type="protein sequence ID" value="PNR44211.1"/>
    <property type="molecule type" value="Genomic_DNA"/>
</dbReference>
<keyword evidence="11" id="KW-1185">Reference proteome</keyword>
<evidence type="ECO:0000256" key="5">
    <source>
        <dbReference type="ARBA" id="ARBA00023004"/>
    </source>
</evidence>
<dbReference type="InParanoid" id="A0A2K1JRP7"/>
<keyword evidence="4" id="KW-0560">Oxidoreductase</keyword>
<dbReference type="EC" id="1.14.99.n4" evidence="6"/>
<organism evidence="9">
    <name type="scientific">Physcomitrium patens</name>
    <name type="common">Spreading-leaved earth moss</name>
    <name type="synonym">Physcomitrella patens</name>
    <dbReference type="NCBI Taxonomy" id="3218"/>
    <lineage>
        <taxon>Eukaryota</taxon>
        <taxon>Viridiplantae</taxon>
        <taxon>Streptophyta</taxon>
        <taxon>Embryophyta</taxon>
        <taxon>Bryophyta</taxon>
        <taxon>Bryophytina</taxon>
        <taxon>Bryopsida</taxon>
        <taxon>Funariidae</taxon>
        <taxon>Funariales</taxon>
        <taxon>Funariaceae</taxon>
        <taxon>Physcomitrium</taxon>
    </lineage>
</organism>
<dbReference type="GO" id="GO:0046872">
    <property type="term" value="F:metal ion binding"/>
    <property type="evidence" value="ECO:0007669"/>
    <property type="project" value="UniProtKB-KW"/>
</dbReference>
<comment type="cofactor">
    <cofactor evidence="8">
        <name>Fe(2+)</name>
        <dbReference type="ChEBI" id="CHEBI:29033"/>
    </cofactor>
    <text evidence="8">Binds 1 Fe(2+) ion per subunit.</text>
</comment>
<dbReference type="EnsemblPlants" id="Pp3c12_22350V3.2">
    <property type="protein sequence ID" value="Pp3c12_22350V3.2"/>
    <property type="gene ID" value="Pp3c12_22350"/>
</dbReference>
<dbReference type="GO" id="GO:0016121">
    <property type="term" value="P:carotene catabolic process"/>
    <property type="evidence" value="ECO:0000318"/>
    <property type="project" value="GO_Central"/>
</dbReference>
<proteinExistence type="inferred from homology"/>
<evidence type="ECO:0000313" key="10">
    <source>
        <dbReference type="EnsemblPlants" id="Pp3c12_22350V3.1"/>
    </source>
</evidence>
<dbReference type="Pfam" id="PF03055">
    <property type="entry name" value="RPE65"/>
    <property type="match status" value="1"/>
</dbReference>
<comment type="similarity">
    <text evidence="1">Belongs to the carotenoid oxygenase family.</text>
</comment>
<reference evidence="9 11" key="2">
    <citation type="journal article" date="2018" name="Plant J.">
        <title>The Physcomitrella patens chromosome-scale assembly reveals moss genome structure and evolution.</title>
        <authorList>
            <person name="Lang D."/>
            <person name="Ullrich K.K."/>
            <person name="Murat F."/>
            <person name="Fuchs J."/>
            <person name="Jenkins J."/>
            <person name="Haas F.B."/>
            <person name="Piednoel M."/>
            <person name="Gundlach H."/>
            <person name="Van Bel M."/>
            <person name="Meyberg R."/>
            <person name="Vives C."/>
            <person name="Morata J."/>
            <person name="Symeonidi A."/>
            <person name="Hiss M."/>
            <person name="Muchero W."/>
            <person name="Kamisugi Y."/>
            <person name="Saleh O."/>
            <person name="Blanc G."/>
            <person name="Decker E.L."/>
            <person name="van Gessel N."/>
            <person name="Grimwood J."/>
            <person name="Hayes R.D."/>
            <person name="Graham S.W."/>
            <person name="Gunter L.E."/>
            <person name="McDaniel S.F."/>
            <person name="Hoernstein S.N.W."/>
            <person name="Larsson A."/>
            <person name="Li F.W."/>
            <person name="Perroud P.F."/>
            <person name="Phillips J."/>
            <person name="Ranjan P."/>
            <person name="Rokshar D.S."/>
            <person name="Rothfels C.J."/>
            <person name="Schneider L."/>
            <person name="Shu S."/>
            <person name="Stevenson D.W."/>
            <person name="Thummler F."/>
            <person name="Tillich M."/>
            <person name="Villarreal Aguilar J.C."/>
            <person name="Widiez T."/>
            <person name="Wong G.K."/>
            <person name="Wymore A."/>
            <person name="Zhang Y."/>
            <person name="Zimmer A.D."/>
            <person name="Quatrano R.S."/>
            <person name="Mayer K.F.X."/>
            <person name="Goodstein D."/>
            <person name="Casacuberta J.M."/>
            <person name="Vandepoele K."/>
            <person name="Reski R."/>
            <person name="Cuming A.C."/>
            <person name="Tuskan G.A."/>
            <person name="Maumus F."/>
            <person name="Salse J."/>
            <person name="Schmutz J."/>
            <person name="Rensing S.A."/>
        </authorList>
    </citation>
    <scope>NUCLEOTIDE SEQUENCE [LARGE SCALE GENOMIC DNA]</scope>
    <source>
        <strain evidence="10 11">cv. Gransden 2004</strain>
    </source>
</reference>
<gene>
    <name evidence="9" type="ORF">PHYPA_016595</name>
</gene>
<reference evidence="9 11" key="1">
    <citation type="journal article" date="2008" name="Science">
        <title>The Physcomitrella genome reveals evolutionary insights into the conquest of land by plants.</title>
        <authorList>
            <person name="Rensing S."/>
            <person name="Lang D."/>
            <person name="Zimmer A."/>
            <person name="Terry A."/>
            <person name="Salamov A."/>
            <person name="Shapiro H."/>
            <person name="Nishiyama T."/>
            <person name="Perroud P.-F."/>
            <person name="Lindquist E."/>
            <person name="Kamisugi Y."/>
            <person name="Tanahashi T."/>
            <person name="Sakakibara K."/>
            <person name="Fujita T."/>
            <person name="Oishi K."/>
            <person name="Shin-I T."/>
            <person name="Kuroki Y."/>
            <person name="Toyoda A."/>
            <person name="Suzuki Y."/>
            <person name="Hashimoto A."/>
            <person name="Yamaguchi K."/>
            <person name="Sugano A."/>
            <person name="Kohara Y."/>
            <person name="Fujiyama A."/>
            <person name="Anterola A."/>
            <person name="Aoki S."/>
            <person name="Ashton N."/>
            <person name="Barbazuk W.B."/>
            <person name="Barker E."/>
            <person name="Bennetzen J."/>
            <person name="Bezanilla M."/>
            <person name="Blankenship R."/>
            <person name="Cho S.H."/>
            <person name="Dutcher S."/>
            <person name="Estelle M."/>
            <person name="Fawcett J.A."/>
            <person name="Gundlach H."/>
            <person name="Hanada K."/>
            <person name="Heyl A."/>
            <person name="Hicks K.A."/>
            <person name="Hugh J."/>
            <person name="Lohr M."/>
            <person name="Mayer K."/>
            <person name="Melkozernov A."/>
            <person name="Murata T."/>
            <person name="Nelson D."/>
            <person name="Pils B."/>
            <person name="Prigge M."/>
            <person name="Reiss B."/>
            <person name="Renner T."/>
            <person name="Rombauts S."/>
            <person name="Rushton P."/>
            <person name="Sanderfoot A."/>
            <person name="Schween G."/>
            <person name="Shiu S.-H."/>
            <person name="Stueber K."/>
            <person name="Theodoulou F.L."/>
            <person name="Tu H."/>
            <person name="Van de Peer Y."/>
            <person name="Verrier P.J."/>
            <person name="Waters E."/>
            <person name="Wood A."/>
            <person name="Yang L."/>
            <person name="Cove D."/>
            <person name="Cuming A."/>
            <person name="Hasebe M."/>
            <person name="Lucas S."/>
            <person name="Mishler D.B."/>
            <person name="Reski R."/>
            <person name="Grigoriev I."/>
            <person name="Quatrano R.S."/>
            <person name="Boore J.L."/>
        </authorList>
    </citation>
    <scope>NUCLEOTIDE SEQUENCE [LARGE SCALE GENOMIC DNA]</scope>
    <source>
        <strain evidence="10 11">cv. Gransden 2004</strain>
    </source>
</reference>
<dbReference type="Gramene" id="Pp3c12_22350V3.2">
    <property type="protein sequence ID" value="Pp3c12_22350V3.2"/>
    <property type="gene ID" value="Pp3c12_22350"/>
</dbReference>
<evidence type="ECO:0000256" key="1">
    <source>
        <dbReference type="ARBA" id="ARBA00006787"/>
    </source>
</evidence>
<name>A0A2K1JRP7_PHYPA</name>